<dbReference type="AlphaFoldDB" id="A0AAE0Z2W6"/>
<dbReference type="EMBL" id="JAWDGP010004858">
    <property type="protein sequence ID" value="KAK3761690.1"/>
    <property type="molecule type" value="Genomic_DNA"/>
</dbReference>
<sequence>MYSPQHISCVTPKIFFCHSQIMLCAVPKIIITAVLQISIPSPRYHSPQHITCVTSKIFSRYSQIMLCAIAKIIITAVLQIHVPSPRDPFRYSPSNGSSLTILCAASRELLCKSQGYLLSYPRYPSRYLQDDPCVRTL</sequence>
<keyword evidence="2" id="KW-1185">Reference proteome</keyword>
<comment type="caution">
    <text evidence="1">The sequence shown here is derived from an EMBL/GenBank/DDBJ whole genome shotgun (WGS) entry which is preliminary data.</text>
</comment>
<proteinExistence type="predicted"/>
<protein>
    <submittedName>
        <fullName evidence="1">Uncharacterized protein</fullName>
    </submittedName>
</protein>
<evidence type="ECO:0000313" key="1">
    <source>
        <dbReference type="EMBL" id="KAK3761690.1"/>
    </source>
</evidence>
<accession>A0AAE0Z2W6</accession>
<reference evidence="1" key="1">
    <citation type="journal article" date="2023" name="G3 (Bethesda)">
        <title>A reference genome for the long-term kleptoplast-retaining sea slug Elysia crispata morphotype clarki.</title>
        <authorList>
            <person name="Eastman K.E."/>
            <person name="Pendleton A.L."/>
            <person name="Shaikh M.A."/>
            <person name="Suttiyut T."/>
            <person name="Ogas R."/>
            <person name="Tomko P."/>
            <person name="Gavelis G."/>
            <person name="Widhalm J.R."/>
            <person name="Wisecaver J.H."/>
        </authorList>
    </citation>
    <scope>NUCLEOTIDE SEQUENCE</scope>
    <source>
        <strain evidence="1">ECLA1</strain>
    </source>
</reference>
<name>A0AAE0Z2W6_9GAST</name>
<gene>
    <name evidence="1" type="ORF">RRG08_020720</name>
</gene>
<organism evidence="1 2">
    <name type="scientific">Elysia crispata</name>
    <name type="common">lettuce slug</name>
    <dbReference type="NCBI Taxonomy" id="231223"/>
    <lineage>
        <taxon>Eukaryota</taxon>
        <taxon>Metazoa</taxon>
        <taxon>Spiralia</taxon>
        <taxon>Lophotrochozoa</taxon>
        <taxon>Mollusca</taxon>
        <taxon>Gastropoda</taxon>
        <taxon>Heterobranchia</taxon>
        <taxon>Euthyneura</taxon>
        <taxon>Panpulmonata</taxon>
        <taxon>Sacoglossa</taxon>
        <taxon>Placobranchoidea</taxon>
        <taxon>Plakobranchidae</taxon>
        <taxon>Elysia</taxon>
    </lineage>
</organism>
<evidence type="ECO:0000313" key="2">
    <source>
        <dbReference type="Proteomes" id="UP001283361"/>
    </source>
</evidence>
<dbReference type="Proteomes" id="UP001283361">
    <property type="component" value="Unassembled WGS sequence"/>
</dbReference>